<gene>
    <name evidence="2" type="ORF">KL86APRO_11058</name>
</gene>
<accession>A0A212JH76</accession>
<feature type="compositionally biased region" description="Basic and acidic residues" evidence="1">
    <location>
        <begin position="156"/>
        <end position="170"/>
    </location>
</feature>
<evidence type="ECO:0000256" key="1">
    <source>
        <dbReference type="SAM" id="MobiDB-lite"/>
    </source>
</evidence>
<feature type="region of interest" description="Disordered" evidence="1">
    <location>
        <begin position="151"/>
        <end position="173"/>
    </location>
</feature>
<dbReference type="PROSITE" id="PS51257">
    <property type="entry name" value="PROKAR_LIPOPROTEIN"/>
    <property type="match status" value="1"/>
</dbReference>
<sequence length="268" mass="27272">MKRSVELSLCALGFALIGCSQSYSPQTYSTAAVQQVNKVETGLVVGFRQVRISASGTVGAVTGGAAGGVLGSRSSTVGIDSALGTVGGTAIGTIIGTTVEHVSSDTYGWEYIVRKSNGDLLSVTQSEEAPLPLGQKVLVIAGNQARIVPDYSVDVPEPKPEAKPEAKPAEPVRAAPTLVPETHRIARPAEPPLLVVPLSSDSAATPPAPAQAQPAEPAVAQPQPAPEPVQPAAAEPEPQRDPPDEAQPAAAPDAAPEASQAPETAEAH</sequence>
<dbReference type="EMBL" id="FLUO01000001">
    <property type="protein sequence ID" value="SBV98806.1"/>
    <property type="molecule type" value="Genomic_DNA"/>
</dbReference>
<proteinExistence type="predicted"/>
<feature type="compositionally biased region" description="Low complexity" evidence="1">
    <location>
        <begin position="210"/>
        <end position="222"/>
    </location>
</feature>
<keyword evidence="2" id="KW-0449">Lipoprotein</keyword>
<evidence type="ECO:0000313" key="2">
    <source>
        <dbReference type="EMBL" id="SBV98806.1"/>
    </source>
</evidence>
<organism evidence="2">
    <name type="scientific">uncultured Alphaproteobacteria bacterium</name>
    <dbReference type="NCBI Taxonomy" id="91750"/>
    <lineage>
        <taxon>Bacteria</taxon>
        <taxon>Pseudomonadati</taxon>
        <taxon>Pseudomonadota</taxon>
        <taxon>Alphaproteobacteria</taxon>
        <taxon>environmental samples</taxon>
    </lineage>
</organism>
<feature type="region of interest" description="Disordered" evidence="1">
    <location>
        <begin position="197"/>
        <end position="268"/>
    </location>
</feature>
<reference evidence="2" key="1">
    <citation type="submission" date="2016-04" db="EMBL/GenBank/DDBJ databases">
        <authorList>
            <person name="Evans L.H."/>
            <person name="Alamgir A."/>
            <person name="Owens N."/>
            <person name="Weber N.D."/>
            <person name="Virtaneva K."/>
            <person name="Barbian K."/>
            <person name="Babar A."/>
            <person name="Rosenke K."/>
        </authorList>
    </citation>
    <scope>NUCLEOTIDE SEQUENCE</scope>
    <source>
        <strain evidence="2">86</strain>
    </source>
</reference>
<feature type="compositionally biased region" description="Low complexity" evidence="1">
    <location>
        <begin position="246"/>
        <end position="268"/>
    </location>
</feature>
<protein>
    <submittedName>
        <fullName evidence="2">Outer membrane lipoprotein</fullName>
    </submittedName>
</protein>
<dbReference type="AlphaFoldDB" id="A0A212JH76"/>
<name>A0A212JH76_9PROT</name>